<keyword evidence="7" id="KW-0862">Zinc</keyword>
<evidence type="ECO:0000256" key="10">
    <source>
        <dbReference type="PIRNR" id="PIRNR010130"/>
    </source>
</evidence>
<keyword evidence="12" id="KW-1185">Reference proteome</keyword>
<organism evidence="11 12">
    <name type="scientific">Alkaliphilus flagellatus</name>
    <dbReference type="NCBI Taxonomy" id="2841507"/>
    <lineage>
        <taxon>Bacteria</taxon>
        <taxon>Bacillati</taxon>
        <taxon>Bacillota</taxon>
        <taxon>Clostridia</taxon>
        <taxon>Peptostreptococcales</taxon>
        <taxon>Natronincolaceae</taxon>
        <taxon>Alkaliphilus</taxon>
    </lineage>
</organism>
<gene>
    <name evidence="11" type="ORF">KQI88_01310</name>
</gene>
<evidence type="ECO:0000256" key="5">
    <source>
        <dbReference type="ARBA" id="ARBA00022679"/>
    </source>
</evidence>
<evidence type="ECO:0000313" key="12">
    <source>
        <dbReference type="Proteomes" id="UP000779508"/>
    </source>
</evidence>
<dbReference type="Proteomes" id="UP000779508">
    <property type="component" value="Unassembled WGS sequence"/>
</dbReference>
<dbReference type="InterPro" id="IPR008300">
    <property type="entry name" value="PTAC"/>
</dbReference>
<comment type="caution">
    <text evidence="11">The sequence shown here is derived from an EMBL/GenBank/DDBJ whole genome shotgun (WGS) entry which is preliminary data.</text>
</comment>
<evidence type="ECO:0000256" key="1">
    <source>
        <dbReference type="ARBA" id="ARBA00001947"/>
    </source>
</evidence>
<comment type="pathway">
    <text evidence="10">Polyol metabolism; 1,2-propanediol degradation.</text>
</comment>
<dbReference type="Pfam" id="PF06130">
    <property type="entry name" value="PTAC"/>
    <property type="match status" value="1"/>
</dbReference>
<dbReference type="PANTHER" id="PTHR39453:SF1">
    <property type="entry name" value="PHOSPHATE PROPANOYLTRANSFERASE"/>
    <property type="match status" value="1"/>
</dbReference>
<dbReference type="PIRSF" id="PIRSF010130">
    <property type="entry name" value="PduL"/>
    <property type="match status" value="1"/>
</dbReference>
<protein>
    <recommendedName>
        <fullName evidence="4 10">Phosphate propanoyltransferase</fullName>
        <ecNumber evidence="3 10">2.3.1.222</ecNumber>
    </recommendedName>
</protein>
<name>A0ABS6FXW1_9FIRM</name>
<evidence type="ECO:0000256" key="2">
    <source>
        <dbReference type="ARBA" id="ARBA00007342"/>
    </source>
</evidence>
<comment type="catalytic activity">
    <reaction evidence="9 10">
        <text>propanoyl-CoA + phosphate = propanoyl phosphate + CoA</text>
        <dbReference type="Rhea" id="RHEA:28046"/>
        <dbReference type="ChEBI" id="CHEBI:43474"/>
        <dbReference type="ChEBI" id="CHEBI:57287"/>
        <dbReference type="ChEBI" id="CHEBI:57392"/>
        <dbReference type="ChEBI" id="CHEBI:58933"/>
        <dbReference type="EC" id="2.3.1.222"/>
    </reaction>
</comment>
<evidence type="ECO:0000313" key="11">
    <source>
        <dbReference type="EMBL" id="MBU5675054.1"/>
    </source>
</evidence>
<dbReference type="EMBL" id="JAHLQK010000001">
    <property type="protein sequence ID" value="MBU5675054.1"/>
    <property type="molecule type" value="Genomic_DNA"/>
</dbReference>
<reference evidence="11 12" key="1">
    <citation type="submission" date="2021-06" db="EMBL/GenBank/DDBJ databases">
        <authorList>
            <person name="Sun Q."/>
            <person name="Li D."/>
        </authorList>
    </citation>
    <scope>NUCLEOTIDE SEQUENCE [LARGE SCALE GENOMIC DNA]</scope>
    <source>
        <strain evidence="11 12">MSJ-5</strain>
    </source>
</reference>
<dbReference type="EC" id="2.3.1.222" evidence="3 10"/>
<sequence>MTKNNIDTIVDAVVSRIHEVMDQTFEIEASGRHIHLNREAIDSLFGEGYQLHPSKYLSQPGEFASEERVSIKGPKGTIHNVIILGPERKNCQVEVSLTDARSLGVNAPVQLSGNIENTPGIIVMNGSKSFVLDRGVIVAKRHIHVKDIDAERLDVKDQERVSVQVFSERPLIFDDVIVRVSPKFETSMHIDYDEANACGHKKGVRGRIVKR</sequence>
<comment type="similarity">
    <text evidence="2 10">Belongs to the PduL family.</text>
</comment>
<comment type="function">
    <text evidence="10">Involved in 1,2-propanediol (1,2-PD) degradation by catalyzing the conversion of propanoyl-CoA to propanoyl-phosphate.</text>
</comment>
<proteinExistence type="inferred from homology"/>
<keyword evidence="5 10" id="KW-0808">Transferase</keyword>
<accession>A0ABS6FXW1</accession>
<dbReference type="PANTHER" id="PTHR39453">
    <property type="entry name" value="PHOSPHATE PROPANOYLTRANSFERASE"/>
    <property type="match status" value="1"/>
</dbReference>
<evidence type="ECO:0000256" key="6">
    <source>
        <dbReference type="ARBA" id="ARBA00022723"/>
    </source>
</evidence>
<evidence type="ECO:0000256" key="7">
    <source>
        <dbReference type="ARBA" id="ARBA00022833"/>
    </source>
</evidence>
<dbReference type="RefSeq" id="WP_216414559.1">
    <property type="nucleotide sequence ID" value="NZ_JAHLQK010000001.1"/>
</dbReference>
<dbReference type="NCBIfam" id="NF011652">
    <property type="entry name" value="PRK15070.1"/>
    <property type="match status" value="1"/>
</dbReference>
<evidence type="ECO:0000256" key="3">
    <source>
        <dbReference type="ARBA" id="ARBA00012206"/>
    </source>
</evidence>
<evidence type="ECO:0000256" key="9">
    <source>
        <dbReference type="ARBA" id="ARBA00047589"/>
    </source>
</evidence>
<keyword evidence="6" id="KW-0479">Metal-binding</keyword>
<evidence type="ECO:0000256" key="8">
    <source>
        <dbReference type="ARBA" id="ARBA00023315"/>
    </source>
</evidence>
<evidence type="ECO:0000256" key="4">
    <source>
        <dbReference type="ARBA" id="ARBA00020837"/>
    </source>
</evidence>
<dbReference type="NCBIfam" id="NF040837">
    <property type="entry name" value="BMC_EutD_Gpos"/>
    <property type="match status" value="1"/>
</dbReference>
<comment type="cofactor">
    <cofactor evidence="1">
        <name>Zn(2+)</name>
        <dbReference type="ChEBI" id="CHEBI:29105"/>
    </cofactor>
</comment>
<keyword evidence="8 10" id="KW-0012">Acyltransferase</keyword>